<name>A0A2W2FMU4_9ACTN</name>
<sequence length="353" mass="39145">MISIYLDLAIGSAVAFLLLSLLVSGLNEGVVRLLSIRSKFLWAFLRDTLDGAPGGKSWIPKRIRDVFIRLPFAEDPRPRHTPEPAPAVVAAVPQADADRRGEPTDLTGHLYERLREIDHPKRGRTSIATIPPQRFALAMMELVSADPKGVPGLLERLNAMGSPLYGHLSGVWKSAANDLERFRKGTEEWFDGEMQRLTMLYRRYVRWVVLSLSLLVVLLFSVDALEYGKALLRDHAFRAGVASIATGGSEGLAALKQRCTATGESADPYVCVTETLSSPAMVQIFEHSLVSMRMPPDGGSPAVSWNIETWARRLITPGHWPGFLISLVALLFGAPFWWDALRRLTGFRGRFTK</sequence>
<keyword evidence="1" id="KW-0472">Membrane</keyword>
<gene>
    <name evidence="2" type="ORF">C1I98_26220</name>
</gene>
<accession>A0A2W2FMU4</accession>
<feature type="transmembrane region" description="Helical" evidence="1">
    <location>
        <begin position="6"/>
        <end position="27"/>
    </location>
</feature>
<comment type="caution">
    <text evidence="2">The sequence shown here is derived from an EMBL/GenBank/DDBJ whole genome shotgun (WGS) entry which is preliminary data.</text>
</comment>
<protein>
    <submittedName>
        <fullName evidence="2">Uncharacterized protein</fullName>
    </submittedName>
</protein>
<reference evidence="2 3" key="1">
    <citation type="submission" date="2018-01" db="EMBL/GenBank/DDBJ databases">
        <title>Draft genome sequence of Sphaerisporangium sp. 7K107.</title>
        <authorList>
            <person name="Sahin N."/>
            <person name="Saygin H."/>
            <person name="Ay H."/>
        </authorList>
    </citation>
    <scope>NUCLEOTIDE SEQUENCE [LARGE SCALE GENOMIC DNA]</scope>
    <source>
        <strain evidence="2 3">7K107</strain>
    </source>
</reference>
<dbReference type="AlphaFoldDB" id="A0A2W2FMU4"/>
<evidence type="ECO:0000313" key="3">
    <source>
        <dbReference type="Proteomes" id="UP000248544"/>
    </source>
</evidence>
<organism evidence="2 3">
    <name type="scientific">Spongiactinospora gelatinilytica</name>
    <dbReference type="NCBI Taxonomy" id="2666298"/>
    <lineage>
        <taxon>Bacteria</taxon>
        <taxon>Bacillati</taxon>
        <taxon>Actinomycetota</taxon>
        <taxon>Actinomycetes</taxon>
        <taxon>Streptosporangiales</taxon>
        <taxon>Streptosporangiaceae</taxon>
        <taxon>Spongiactinospora</taxon>
    </lineage>
</organism>
<dbReference type="EMBL" id="POUA01000247">
    <property type="protein sequence ID" value="PZG36832.1"/>
    <property type="molecule type" value="Genomic_DNA"/>
</dbReference>
<proteinExistence type="predicted"/>
<keyword evidence="1" id="KW-0812">Transmembrane</keyword>
<dbReference type="RefSeq" id="WP_111170100.1">
    <property type="nucleotide sequence ID" value="NZ_POUA01000247.1"/>
</dbReference>
<evidence type="ECO:0000256" key="1">
    <source>
        <dbReference type="SAM" id="Phobius"/>
    </source>
</evidence>
<feature type="transmembrane region" description="Helical" evidence="1">
    <location>
        <begin position="320"/>
        <end position="338"/>
    </location>
</feature>
<keyword evidence="1" id="KW-1133">Transmembrane helix</keyword>
<evidence type="ECO:0000313" key="2">
    <source>
        <dbReference type="EMBL" id="PZG36832.1"/>
    </source>
</evidence>
<keyword evidence="3" id="KW-1185">Reference proteome</keyword>
<dbReference type="Proteomes" id="UP000248544">
    <property type="component" value="Unassembled WGS sequence"/>
</dbReference>
<feature type="transmembrane region" description="Helical" evidence="1">
    <location>
        <begin position="204"/>
        <end position="222"/>
    </location>
</feature>